<dbReference type="PANTHER" id="PTHR10039">
    <property type="entry name" value="AMELOGENIN"/>
    <property type="match status" value="1"/>
</dbReference>
<dbReference type="InterPro" id="IPR056884">
    <property type="entry name" value="NPHP3-like_N"/>
</dbReference>
<feature type="non-terminal residue" evidence="3">
    <location>
        <position position="173"/>
    </location>
</feature>
<dbReference type="PROSITE" id="PS50837">
    <property type="entry name" value="NACHT"/>
    <property type="match status" value="1"/>
</dbReference>
<dbReference type="EMBL" id="KB445797">
    <property type="protein sequence ID" value="EMD36695.1"/>
    <property type="molecule type" value="Genomic_DNA"/>
</dbReference>
<dbReference type="SUPFAM" id="SSF52540">
    <property type="entry name" value="P-loop containing nucleoside triphosphate hydrolases"/>
    <property type="match status" value="1"/>
</dbReference>
<dbReference type="Pfam" id="PF24883">
    <property type="entry name" value="NPHP3_N"/>
    <property type="match status" value="1"/>
</dbReference>
<feature type="domain" description="NACHT" evidence="2">
    <location>
        <begin position="21"/>
        <end position="173"/>
    </location>
</feature>
<keyword evidence="1" id="KW-0677">Repeat</keyword>
<dbReference type="STRING" id="914234.M2QX30"/>
<keyword evidence="4" id="KW-1185">Reference proteome</keyword>
<dbReference type="Gene3D" id="3.40.50.300">
    <property type="entry name" value="P-loop containing nucleotide triphosphate hydrolases"/>
    <property type="match status" value="1"/>
</dbReference>
<dbReference type="HOGENOM" id="CLU_000288_6_8_1"/>
<gene>
    <name evidence="3" type="ORF">CERSUDRAFT_24695</name>
</gene>
<dbReference type="OrthoDB" id="163438at2759"/>
<organism evidence="3 4">
    <name type="scientific">Ceriporiopsis subvermispora (strain B)</name>
    <name type="common">White-rot fungus</name>
    <name type="synonym">Gelatoporia subvermispora</name>
    <dbReference type="NCBI Taxonomy" id="914234"/>
    <lineage>
        <taxon>Eukaryota</taxon>
        <taxon>Fungi</taxon>
        <taxon>Dikarya</taxon>
        <taxon>Basidiomycota</taxon>
        <taxon>Agaricomycotina</taxon>
        <taxon>Agaricomycetes</taxon>
        <taxon>Polyporales</taxon>
        <taxon>Gelatoporiaceae</taxon>
        <taxon>Gelatoporia</taxon>
    </lineage>
</organism>
<dbReference type="Proteomes" id="UP000016930">
    <property type="component" value="Unassembled WGS sequence"/>
</dbReference>
<reference evidence="3 4" key="1">
    <citation type="journal article" date="2012" name="Proc. Natl. Acad. Sci. U.S.A.">
        <title>Comparative genomics of Ceriporiopsis subvermispora and Phanerochaete chrysosporium provide insight into selective ligninolysis.</title>
        <authorList>
            <person name="Fernandez-Fueyo E."/>
            <person name="Ruiz-Duenas F.J."/>
            <person name="Ferreira P."/>
            <person name="Floudas D."/>
            <person name="Hibbett D.S."/>
            <person name="Canessa P."/>
            <person name="Larrondo L.F."/>
            <person name="James T.Y."/>
            <person name="Seelenfreund D."/>
            <person name="Lobos S."/>
            <person name="Polanco R."/>
            <person name="Tello M."/>
            <person name="Honda Y."/>
            <person name="Watanabe T."/>
            <person name="Watanabe T."/>
            <person name="Ryu J.S."/>
            <person name="Kubicek C.P."/>
            <person name="Schmoll M."/>
            <person name="Gaskell J."/>
            <person name="Hammel K.E."/>
            <person name="St John F.J."/>
            <person name="Vanden Wymelenberg A."/>
            <person name="Sabat G."/>
            <person name="Splinter BonDurant S."/>
            <person name="Syed K."/>
            <person name="Yadav J.S."/>
            <person name="Doddapaneni H."/>
            <person name="Subramanian V."/>
            <person name="Lavin J.L."/>
            <person name="Oguiza J.A."/>
            <person name="Perez G."/>
            <person name="Pisabarro A.G."/>
            <person name="Ramirez L."/>
            <person name="Santoyo F."/>
            <person name="Master E."/>
            <person name="Coutinho P.M."/>
            <person name="Henrissat B."/>
            <person name="Lombard V."/>
            <person name="Magnuson J.K."/>
            <person name="Kuees U."/>
            <person name="Hori C."/>
            <person name="Igarashi K."/>
            <person name="Samejima M."/>
            <person name="Held B.W."/>
            <person name="Barry K.W."/>
            <person name="LaButti K.M."/>
            <person name="Lapidus A."/>
            <person name="Lindquist E.A."/>
            <person name="Lucas S.M."/>
            <person name="Riley R."/>
            <person name="Salamov A.A."/>
            <person name="Hoffmeister D."/>
            <person name="Schwenk D."/>
            <person name="Hadar Y."/>
            <person name="Yarden O."/>
            <person name="de Vries R.P."/>
            <person name="Wiebenga A."/>
            <person name="Stenlid J."/>
            <person name="Eastwood D."/>
            <person name="Grigoriev I.V."/>
            <person name="Berka R.M."/>
            <person name="Blanchette R.A."/>
            <person name="Kersten P."/>
            <person name="Martinez A.T."/>
            <person name="Vicuna R."/>
            <person name="Cullen D."/>
        </authorList>
    </citation>
    <scope>NUCLEOTIDE SEQUENCE [LARGE SCALE GENOMIC DNA]</scope>
    <source>
        <strain evidence="3 4">B</strain>
    </source>
</reference>
<evidence type="ECO:0000313" key="3">
    <source>
        <dbReference type="EMBL" id="EMD36695.1"/>
    </source>
</evidence>
<name>M2QX30_CERS8</name>
<evidence type="ECO:0000313" key="4">
    <source>
        <dbReference type="Proteomes" id="UP000016930"/>
    </source>
</evidence>
<dbReference type="PANTHER" id="PTHR10039:SF14">
    <property type="entry name" value="NACHT DOMAIN-CONTAINING PROTEIN"/>
    <property type="match status" value="1"/>
</dbReference>
<accession>M2QX30</accession>
<dbReference type="InterPro" id="IPR007111">
    <property type="entry name" value="NACHT_NTPase"/>
</dbReference>
<protein>
    <recommendedName>
        <fullName evidence="2">NACHT domain-containing protein</fullName>
    </recommendedName>
</protein>
<evidence type="ECO:0000259" key="2">
    <source>
        <dbReference type="PROSITE" id="PS50837"/>
    </source>
</evidence>
<evidence type="ECO:0000256" key="1">
    <source>
        <dbReference type="ARBA" id="ARBA00022737"/>
    </source>
</evidence>
<feature type="non-terminal residue" evidence="3">
    <location>
        <position position="1"/>
    </location>
</feature>
<dbReference type="InterPro" id="IPR027417">
    <property type="entry name" value="P-loop_NTPase"/>
</dbReference>
<dbReference type="AlphaFoldDB" id="M2QX30"/>
<sequence length="173" mass="19094">TRERILREVMIWAKDMAQTRRVQVIYGPAGAGKSSIARAICEALAEDGHIGASFFFRRGDPQCSDPYLVIPTIAYQLAHSTPDLTPRILSAVKEYTQHGQAQGIAHQGRVLFNDILQGASVRRTPLVLVFDGVDECSRASEAAVQSLLQLLCQAGDNIPYLRIFIATRPEPYI</sequence>
<proteinExistence type="predicted"/>